<evidence type="ECO:0000313" key="3">
    <source>
        <dbReference type="Proteomes" id="UP000278962"/>
    </source>
</evidence>
<gene>
    <name evidence="2" type="ORF">C8N24_0465</name>
</gene>
<evidence type="ECO:0000259" key="1">
    <source>
        <dbReference type="Pfam" id="PF03435"/>
    </source>
</evidence>
<proteinExistence type="predicted"/>
<dbReference type="PANTHER" id="PTHR12286">
    <property type="entry name" value="SACCHAROPINE DEHYDROGENASE-LIKE OXIDOREDUCTASE"/>
    <property type="match status" value="1"/>
</dbReference>
<dbReference type="InterPro" id="IPR005097">
    <property type="entry name" value="Sacchrp_dh_NADP-bd"/>
</dbReference>
<organism evidence="2 3">
    <name type="scientific">Solirubrobacter pauli</name>
    <dbReference type="NCBI Taxonomy" id="166793"/>
    <lineage>
        <taxon>Bacteria</taxon>
        <taxon>Bacillati</taxon>
        <taxon>Actinomycetota</taxon>
        <taxon>Thermoleophilia</taxon>
        <taxon>Solirubrobacterales</taxon>
        <taxon>Solirubrobacteraceae</taxon>
        <taxon>Solirubrobacter</taxon>
    </lineage>
</organism>
<dbReference type="OrthoDB" id="4369409at2"/>
<dbReference type="Gene3D" id="3.40.50.720">
    <property type="entry name" value="NAD(P)-binding Rossmann-like Domain"/>
    <property type="match status" value="1"/>
</dbReference>
<reference evidence="2 3" key="1">
    <citation type="submission" date="2018-10" db="EMBL/GenBank/DDBJ databases">
        <title>Genomic Encyclopedia of Archaeal and Bacterial Type Strains, Phase II (KMG-II): from individual species to whole genera.</title>
        <authorList>
            <person name="Goeker M."/>
        </authorList>
    </citation>
    <scope>NUCLEOTIDE SEQUENCE [LARGE SCALE GENOMIC DNA]</scope>
    <source>
        <strain evidence="2 3">DSM 14954</strain>
    </source>
</reference>
<dbReference type="GO" id="GO:0009247">
    <property type="term" value="P:glycolipid biosynthetic process"/>
    <property type="evidence" value="ECO:0007669"/>
    <property type="project" value="TreeGrafter"/>
</dbReference>
<dbReference type="InterPro" id="IPR051276">
    <property type="entry name" value="Saccharopine_DH-like_oxidrdct"/>
</dbReference>
<name>A0A660L6G3_9ACTN</name>
<keyword evidence="3" id="KW-1185">Reference proteome</keyword>
<dbReference type="EMBL" id="RBIL01000001">
    <property type="protein sequence ID" value="RKQ90652.1"/>
    <property type="molecule type" value="Genomic_DNA"/>
</dbReference>
<dbReference type="InterPro" id="IPR036291">
    <property type="entry name" value="NAD(P)-bd_dom_sf"/>
</dbReference>
<dbReference type="Pfam" id="PF03435">
    <property type="entry name" value="Sacchrp_dh_NADP"/>
    <property type="match status" value="1"/>
</dbReference>
<evidence type="ECO:0000313" key="2">
    <source>
        <dbReference type="EMBL" id="RKQ90652.1"/>
    </source>
</evidence>
<dbReference type="Proteomes" id="UP000278962">
    <property type="component" value="Unassembled WGS sequence"/>
</dbReference>
<protein>
    <submittedName>
        <fullName evidence="2">Short subunit dehydrogenase-like uncharacterized protein</fullName>
    </submittedName>
</protein>
<dbReference type="SUPFAM" id="SSF51735">
    <property type="entry name" value="NAD(P)-binding Rossmann-fold domains"/>
    <property type="match status" value="1"/>
</dbReference>
<dbReference type="AlphaFoldDB" id="A0A660L6G3"/>
<feature type="domain" description="Saccharopine dehydrogenase NADP binding" evidence="1">
    <location>
        <begin position="4"/>
        <end position="115"/>
    </location>
</feature>
<accession>A0A660L6G3</accession>
<comment type="caution">
    <text evidence="2">The sequence shown here is derived from an EMBL/GenBank/DDBJ whole genome shotgun (WGS) entry which is preliminary data.</text>
</comment>
<dbReference type="PANTHER" id="PTHR12286:SF5">
    <property type="entry name" value="SACCHAROPINE DEHYDROGENASE-LIKE OXIDOREDUCTASE"/>
    <property type="match status" value="1"/>
</dbReference>
<dbReference type="RefSeq" id="WP_121247581.1">
    <property type="nucleotide sequence ID" value="NZ_RBIL01000001.1"/>
</dbReference>
<sequence length="364" mass="38060">MHDIVVFGATGFVGRLVAEYLDKTDADIALAGRSRAKLEALGIDRPLIVADADDPAELACSARVVCTTVGPYRKGGMKLVDACVEAGTAYCDLTGEILFAHEAVTRHAAARASGARIVLSCGFDSIPSDLGTFLLHEAAGELGKTTFVLKSMRGGFSGGTLASMTGQVDEMRSDVSTRDVIFDPTALGGSDRSRDFRAVKRDDEHGWIGPFVMATYNTRIVRRSAELLGYGPDLAYREVSAYSNPAVAYGFTAALGLLAGGLAFPPTRWALDRVLPSPGDGPSEKARANGHFKVQVHGGGHVATVAAQGDPGYAATAVMMGESALCLARTEGEGGVLTPASAMGAALVDRLRRAGMTLDVKSFT</sequence>
<dbReference type="GO" id="GO:0005886">
    <property type="term" value="C:plasma membrane"/>
    <property type="evidence" value="ECO:0007669"/>
    <property type="project" value="TreeGrafter"/>
</dbReference>